<evidence type="ECO:0000256" key="5">
    <source>
        <dbReference type="ARBA" id="ARBA00023242"/>
    </source>
</evidence>
<dbReference type="AlphaFoldDB" id="A0A1D1ZN01"/>
<dbReference type="PANTHER" id="PTHR13047">
    <property type="entry name" value="PRE-MRNA CLEAVAGE FACTOR IM, 25KD SUBUNIT"/>
    <property type="match status" value="1"/>
</dbReference>
<dbReference type="GO" id="GO:0031124">
    <property type="term" value="P:mRNA 3'-end processing"/>
    <property type="evidence" value="ECO:0007669"/>
    <property type="project" value="InterPro"/>
</dbReference>
<dbReference type="FunFam" id="3.90.79.10:FF:000020">
    <property type="entry name" value="Pre-mRNA cleavage factor Im subunit 2"/>
    <property type="match status" value="1"/>
</dbReference>
<evidence type="ECO:0000256" key="3">
    <source>
        <dbReference type="ARBA" id="ARBA00022664"/>
    </source>
</evidence>
<proteinExistence type="inferred from homology"/>
<dbReference type="InterPro" id="IPR016706">
    <property type="entry name" value="Cleav_polyA_spec_factor_su5"/>
</dbReference>
<accession>A0A1D1ZN01</accession>
<dbReference type="EMBL" id="GDKF01010266">
    <property type="protein sequence ID" value="JAT68356.1"/>
    <property type="molecule type" value="Transcribed_RNA"/>
</dbReference>
<dbReference type="CDD" id="cd18871">
    <property type="entry name" value="NUDIX_Cfim25_Nudt21"/>
    <property type="match status" value="1"/>
</dbReference>
<evidence type="ECO:0000256" key="2">
    <source>
        <dbReference type="ARBA" id="ARBA00009710"/>
    </source>
</evidence>
<feature type="compositionally biased region" description="Low complexity" evidence="7">
    <location>
        <begin position="209"/>
        <end position="219"/>
    </location>
</feature>
<evidence type="ECO:0000256" key="4">
    <source>
        <dbReference type="ARBA" id="ARBA00022884"/>
    </source>
</evidence>
<dbReference type="Pfam" id="PF13869">
    <property type="entry name" value="NUDIX_2"/>
    <property type="match status" value="1"/>
</dbReference>
<name>A0A1D1ZN01_AUXPR</name>
<protein>
    <recommendedName>
        <fullName evidence="9">Cleavage and polyadenylation specificity factor subunit 5</fullName>
    </recommendedName>
</protein>
<dbReference type="GO" id="GO:0005849">
    <property type="term" value="C:mRNA cleavage factor complex"/>
    <property type="evidence" value="ECO:0007669"/>
    <property type="project" value="InterPro"/>
</dbReference>
<keyword evidence="3" id="KW-0507">mRNA processing</keyword>
<comment type="similarity">
    <text evidence="2">Belongs to the Nudix hydrolase family. CPSF5 subfamily.</text>
</comment>
<sequence>MANMPAQESLIMYPLSTYTFGQKAAVVEKHGSVPVRMERLKEKYALEGIRRSVDAVLLVHAHNHPHILLLQLGSTFFKLPGGRLRPGEDEATGLMRKLNKALAPEKDSMKPDWRLGDLLATFYRPNFENFLYPYCPPHIERPKEVRSLYLVHLPEKCFFSVPQNQKLLAVPLFEIYDHMSRYGPLISAVPQLLSRYALRLIRPDGGVAAAPGAVTTQPPRAAPEAANGGPTRGTDNGSVDASGPLGNREAQAGGRVPQEQPPAPPSEFMVDFDD</sequence>
<feature type="region of interest" description="Disordered" evidence="7">
    <location>
        <begin position="209"/>
        <end position="274"/>
    </location>
</feature>
<keyword evidence="5" id="KW-0539">Nucleus</keyword>
<evidence type="ECO:0000256" key="1">
    <source>
        <dbReference type="ARBA" id="ARBA00004123"/>
    </source>
</evidence>
<evidence type="ECO:0000313" key="8">
    <source>
        <dbReference type="EMBL" id="JAT68356.1"/>
    </source>
</evidence>
<keyword evidence="4" id="KW-0694">RNA-binding</keyword>
<organism evidence="8">
    <name type="scientific">Auxenochlorella protothecoides</name>
    <name type="common">Green microalga</name>
    <name type="synonym">Chlorella protothecoides</name>
    <dbReference type="NCBI Taxonomy" id="3075"/>
    <lineage>
        <taxon>Eukaryota</taxon>
        <taxon>Viridiplantae</taxon>
        <taxon>Chlorophyta</taxon>
        <taxon>core chlorophytes</taxon>
        <taxon>Trebouxiophyceae</taxon>
        <taxon>Chlorellales</taxon>
        <taxon>Chlorellaceae</taxon>
        <taxon>Auxenochlorella</taxon>
    </lineage>
</organism>
<comment type="subcellular location">
    <subcellularLocation>
        <location evidence="1">Nucleus</location>
    </subcellularLocation>
</comment>
<evidence type="ECO:0008006" key="9">
    <source>
        <dbReference type="Google" id="ProtNLM"/>
    </source>
</evidence>
<reference evidence="8" key="1">
    <citation type="submission" date="2015-08" db="EMBL/GenBank/DDBJ databases">
        <authorList>
            <person name="Babu N.S."/>
            <person name="Beckwith C.J."/>
            <person name="Beseler K.G."/>
            <person name="Brison A."/>
            <person name="Carone J.V."/>
            <person name="Caskin T.P."/>
            <person name="Diamond M."/>
            <person name="Durham M.E."/>
            <person name="Foxe J.M."/>
            <person name="Go M."/>
            <person name="Henderson B.A."/>
            <person name="Jones I.B."/>
            <person name="McGettigan J.A."/>
            <person name="Micheletti S.J."/>
            <person name="Nasrallah M.E."/>
            <person name="Ortiz D."/>
            <person name="Piller C.R."/>
            <person name="Privatt S.R."/>
            <person name="Schneider S.L."/>
            <person name="Sharp S."/>
            <person name="Smith T.C."/>
            <person name="Stanton J.D."/>
            <person name="Ullery H.E."/>
            <person name="Wilson R.J."/>
            <person name="Serrano M.G."/>
            <person name="Buck G."/>
            <person name="Lee V."/>
            <person name="Wang Y."/>
            <person name="Carvalho R."/>
            <person name="Voegtly L."/>
            <person name="Shi R."/>
            <person name="Duckworth R."/>
            <person name="Johnson A."/>
            <person name="Loviza R."/>
            <person name="Walstead R."/>
            <person name="Shah Z."/>
            <person name="Kiflezghi M."/>
            <person name="Wade K."/>
            <person name="Ball S.L."/>
            <person name="Bradley K.W."/>
            <person name="Asai D.J."/>
            <person name="Bowman C.A."/>
            <person name="Russell D.A."/>
            <person name="Pope W.H."/>
            <person name="Jacobs-Sera D."/>
            <person name="Hendrix R.W."/>
            <person name="Hatfull G.F."/>
        </authorList>
    </citation>
    <scope>NUCLEOTIDE SEQUENCE</scope>
</reference>
<gene>
    <name evidence="8" type="ORF">g.21877</name>
</gene>
<evidence type="ECO:0000256" key="6">
    <source>
        <dbReference type="ARBA" id="ARBA00054854"/>
    </source>
</evidence>
<comment type="function">
    <text evidence="6">Component of the cleavage factor Im (CFIm) complex that plays a key role in pre-mRNA 3'-processing. Involved in association with CPSF6 or CPSF7 in pre-MRNA 3'-end poly(A) site cleavage and poly(A) addition. NUDT21/CPSF5 binds to cleavage and polyadenylation RNA substrates. The homodimer mediates simultaneous sequence-specific recognition of two 5'-UGUA-3' elements within the pre-mRNA. Binds to, but does not hydrolyze mono- and di-adenosine nucleotides. May have a role in mRNA export.</text>
</comment>
<dbReference type="GO" id="GO:0003729">
    <property type="term" value="F:mRNA binding"/>
    <property type="evidence" value="ECO:0007669"/>
    <property type="project" value="InterPro"/>
</dbReference>
<dbReference type="Gene3D" id="3.90.79.10">
    <property type="entry name" value="Nucleoside Triphosphate Pyrophosphohydrolase"/>
    <property type="match status" value="1"/>
</dbReference>
<evidence type="ECO:0000256" key="7">
    <source>
        <dbReference type="SAM" id="MobiDB-lite"/>
    </source>
</evidence>